<feature type="transmembrane region" description="Helical" evidence="2">
    <location>
        <begin position="93"/>
        <end position="118"/>
    </location>
</feature>
<evidence type="ECO:0000313" key="3">
    <source>
        <dbReference type="EMBL" id="CAD9482742.1"/>
    </source>
</evidence>
<dbReference type="EMBL" id="HBGS01057917">
    <property type="protein sequence ID" value="CAD9482742.1"/>
    <property type="molecule type" value="Transcribed_RNA"/>
</dbReference>
<organism evidence="3">
    <name type="scientific">Octactis speculum</name>
    <dbReference type="NCBI Taxonomy" id="3111310"/>
    <lineage>
        <taxon>Eukaryota</taxon>
        <taxon>Sar</taxon>
        <taxon>Stramenopiles</taxon>
        <taxon>Ochrophyta</taxon>
        <taxon>Dictyochophyceae</taxon>
        <taxon>Dictyochales</taxon>
        <taxon>Dictyochaceae</taxon>
        <taxon>Octactis</taxon>
    </lineage>
</organism>
<feature type="transmembrane region" description="Helical" evidence="2">
    <location>
        <begin position="25"/>
        <end position="50"/>
    </location>
</feature>
<evidence type="ECO:0000256" key="2">
    <source>
        <dbReference type="SAM" id="Phobius"/>
    </source>
</evidence>
<reference evidence="3" key="1">
    <citation type="submission" date="2021-01" db="EMBL/GenBank/DDBJ databases">
        <authorList>
            <person name="Corre E."/>
            <person name="Pelletier E."/>
            <person name="Niang G."/>
            <person name="Scheremetjew M."/>
            <person name="Finn R."/>
            <person name="Kale V."/>
            <person name="Holt S."/>
            <person name="Cochrane G."/>
            <person name="Meng A."/>
            <person name="Brown T."/>
            <person name="Cohen L."/>
        </authorList>
    </citation>
    <scope>NUCLEOTIDE SEQUENCE</scope>
    <source>
        <strain evidence="3">CCMP1381</strain>
    </source>
</reference>
<keyword evidence="2" id="KW-0472">Membrane</keyword>
<feature type="region of interest" description="Disordered" evidence="1">
    <location>
        <begin position="219"/>
        <end position="246"/>
    </location>
</feature>
<name>A0A7S2H7L5_9STRA</name>
<accession>A0A7S2H7L5</accession>
<feature type="transmembrane region" description="Helical" evidence="2">
    <location>
        <begin position="56"/>
        <end position="81"/>
    </location>
</feature>
<protein>
    <submittedName>
        <fullName evidence="3">Uncharacterized protein</fullName>
    </submittedName>
</protein>
<sequence length="246" mass="26617">MRPSIVGKWKKGAAAAVAVVNCCDVLLYMGVFAFAVTSLVVCVVSFVYVLPLLLSIFLPFLFLCCLAPVTLYGLILCGAAPCKRERGLKILDAATFVLPHYVTLMVSLFAVHLSGIYYDEYKSPEHFDDIYWRYVREAGGFFVISLPKLAITFRWPGDLPALTQVSLGLSYGALVAGKTSTVAPYFISQAMKWFEAAKAAKTAKEVGLGVAQTVDGIKQKKASDDTGEEKSPSDDTTGKTEVSTDG</sequence>
<keyword evidence="2" id="KW-0812">Transmembrane</keyword>
<feature type="compositionally biased region" description="Basic and acidic residues" evidence="1">
    <location>
        <begin position="219"/>
        <end position="238"/>
    </location>
</feature>
<dbReference type="AlphaFoldDB" id="A0A7S2H7L5"/>
<evidence type="ECO:0000256" key="1">
    <source>
        <dbReference type="SAM" id="MobiDB-lite"/>
    </source>
</evidence>
<keyword evidence="2" id="KW-1133">Transmembrane helix</keyword>
<proteinExistence type="predicted"/>
<gene>
    <name evidence="3" type="ORF">DSPE1174_LOCUS30203</name>
</gene>